<evidence type="ECO:0000259" key="8">
    <source>
        <dbReference type="SMART" id="SM00904"/>
    </source>
</evidence>
<dbReference type="SUPFAM" id="SSF82114">
    <property type="entry name" value="Riboflavin kinase-like"/>
    <property type="match status" value="1"/>
</dbReference>
<dbReference type="EC" id="2.7.1.26" evidence="2"/>
<name>A0A9W7L898_9STRA</name>
<accession>A0A9W7L898</accession>
<dbReference type="PANTHER" id="PTHR22749:SF6">
    <property type="entry name" value="RIBOFLAVIN KINASE"/>
    <property type="match status" value="1"/>
</dbReference>
<keyword evidence="10" id="KW-1185">Reference proteome</keyword>
<reference evidence="10" key="1">
    <citation type="journal article" date="2023" name="Commun. Biol.">
        <title>Genome analysis of Parmales, the sister group of diatoms, reveals the evolutionary specialization of diatoms from phago-mixotrophs to photoautotrophs.</title>
        <authorList>
            <person name="Ban H."/>
            <person name="Sato S."/>
            <person name="Yoshikawa S."/>
            <person name="Yamada K."/>
            <person name="Nakamura Y."/>
            <person name="Ichinomiya M."/>
            <person name="Sato N."/>
            <person name="Blanc-Mathieu R."/>
            <person name="Endo H."/>
            <person name="Kuwata A."/>
            <person name="Ogata H."/>
        </authorList>
    </citation>
    <scope>NUCLEOTIDE SEQUENCE [LARGE SCALE GENOMIC DNA]</scope>
</reference>
<evidence type="ECO:0000256" key="1">
    <source>
        <dbReference type="ARBA" id="ARBA00005201"/>
    </source>
</evidence>
<dbReference type="InterPro" id="IPR023468">
    <property type="entry name" value="Riboflavin_kinase"/>
</dbReference>
<evidence type="ECO:0000256" key="6">
    <source>
        <dbReference type="ARBA" id="ARBA00022741"/>
    </source>
</evidence>
<dbReference type="Pfam" id="PF01687">
    <property type="entry name" value="Flavokinase"/>
    <property type="match status" value="1"/>
</dbReference>
<keyword evidence="7" id="KW-0067">ATP-binding</keyword>
<protein>
    <recommendedName>
        <fullName evidence="2">riboflavin kinase</fullName>
        <ecNumber evidence="2">2.7.1.26</ecNumber>
    </recommendedName>
</protein>
<dbReference type="SMART" id="SM00904">
    <property type="entry name" value="Flavokinase"/>
    <property type="match status" value="1"/>
</dbReference>
<dbReference type="AlphaFoldDB" id="A0A9W7L898"/>
<organism evidence="9 10">
    <name type="scientific">Triparma columacea</name>
    <dbReference type="NCBI Taxonomy" id="722753"/>
    <lineage>
        <taxon>Eukaryota</taxon>
        <taxon>Sar</taxon>
        <taxon>Stramenopiles</taxon>
        <taxon>Ochrophyta</taxon>
        <taxon>Bolidophyceae</taxon>
        <taxon>Parmales</taxon>
        <taxon>Triparmaceae</taxon>
        <taxon>Triparma</taxon>
    </lineage>
</organism>
<gene>
    <name evidence="9" type="ORF">TrCOL_g10047</name>
</gene>
<dbReference type="OrthoDB" id="276388at2759"/>
<proteinExistence type="predicted"/>
<keyword evidence="6" id="KW-0547">Nucleotide-binding</keyword>
<feature type="domain" description="Riboflavin kinase" evidence="8">
    <location>
        <begin position="1"/>
        <end position="145"/>
    </location>
</feature>
<dbReference type="GO" id="GO:0009231">
    <property type="term" value="P:riboflavin biosynthetic process"/>
    <property type="evidence" value="ECO:0007669"/>
    <property type="project" value="InterPro"/>
</dbReference>
<dbReference type="GO" id="GO:0005524">
    <property type="term" value="F:ATP binding"/>
    <property type="evidence" value="ECO:0007669"/>
    <property type="project" value="UniProtKB-KW"/>
</dbReference>
<keyword evidence="4" id="KW-0288">FMN</keyword>
<keyword evidence="3" id="KW-0285">Flavoprotein</keyword>
<comment type="caution">
    <text evidence="9">The sequence shown here is derived from an EMBL/GenBank/DDBJ whole genome shotgun (WGS) entry which is preliminary data.</text>
</comment>
<dbReference type="GO" id="GO:0009398">
    <property type="term" value="P:FMN biosynthetic process"/>
    <property type="evidence" value="ECO:0007669"/>
    <property type="project" value="TreeGrafter"/>
</dbReference>
<evidence type="ECO:0000256" key="5">
    <source>
        <dbReference type="ARBA" id="ARBA00022679"/>
    </source>
</evidence>
<dbReference type="PANTHER" id="PTHR22749">
    <property type="entry name" value="RIBOFLAVIN KINASE/FMN ADENYLYLTRANSFERASE"/>
    <property type="match status" value="1"/>
</dbReference>
<evidence type="ECO:0000313" key="10">
    <source>
        <dbReference type="Proteomes" id="UP001165065"/>
    </source>
</evidence>
<dbReference type="Proteomes" id="UP001165065">
    <property type="component" value="Unassembled WGS sequence"/>
</dbReference>
<dbReference type="EMBL" id="BRYA01000072">
    <property type="protein sequence ID" value="GMI37282.1"/>
    <property type="molecule type" value="Genomic_DNA"/>
</dbReference>
<evidence type="ECO:0000256" key="3">
    <source>
        <dbReference type="ARBA" id="ARBA00022630"/>
    </source>
</evidence>
<dbReference type="InterPro" id="IPR023465">
    <property type="entry name" value="Riboflavin_kinase_dom_sf"/>
</dbReference>
<evidence type="ECO:0000256" key="2">
    <source>
        <dbReference type="ARBA" id="ARBA00012105"/>
    </source>
</evidence>
<dbReference type="GO" id="GO:0008531">
    <property type="term" value="F:riboflavin kinase activity"/>
    <property type="evidence" value="ECO:0007669"/>
    <property type="project" value="UniProtKB-EC"/>
</dbReference>
<dbReference type="Gene3D" id="2.40.30.30">
    <property type="entry name" value="Riboflavin kinase-like"/>
    <property type="match status" value="1"/>
</dbReference>
<comment type="pathway">
    <text evidence="1">Cofactor biosynthesis; FMN biosynthesis; FMN from riboflavin (ATP route): step 1/1.</text>
</comment>
<keyword evidence="5" id="KW-0808">Transferase</keyword>
<evidence type="ECO:0000256" key="7">
    <source>
        <dbReference type="ARBA" id="ARBA00022840"/>
    </source>
</evidence>
<evidence type="ECO:0000313" key="9">
    <source>
        <dbReference type="EMBL" id="GMI37282.1"/>
    </source>
</evidence>
<evidence type="ECO:0000256" key="4">
    <source>
        <dbReference type="ARBA" id="ARBA00022643"/>
    </source>
</evidence>
<dbReference type="InterPro" id="IPR015865">
    <property type="entry name" value="Riboflavin_kinase_bac/euk"/>
</dbReference>
<sequence length="166" mass="18696">MNFPIRLRSCVIRGFGRGSRELGIPTANLDRAEIGENVFDSLSPGIYYGFASIEGRTNVYKTAISIGYNPTYGNDEKTCEPHLISPPEDTDHRTSSSCGETQLEDFYGEVLRLSIIGHIRDELPFESVEKLVDAIKNDIKVTEMRCDEETPLKAEEEKWCLSTKKD</sequence>